<dbReference type="Gene3D" id="3.20.20.330">
    <property type="entry name" value="Homocysteine-binding-like domain"/>
    <property type="match status" value="1"/>
</dbReference>
<accession>A0ABW3ZKQ4</accession>
<dbReference type="Proteomes" id="UP001597135">
    <property type="component" value="Unassembled WGS sequence"/>
</dbReference>
<keyword evidence="1 3" id="KW-0489">Methyltransferase</keyword>
<dbReference type="PANTHER" id="PTHR11103">
    <property type="entry name" value="SLR1189 PROTEIN"/>
    <property type="match status" value="1"/>
</dbReference>
<reference evidence="6" key="1">
    <citation type="journal article" date="2019" name="Int. J. Syst. Evol. Microbiol.">
        <title>The Global Catalogue of Microorganisms (GCM) 10K type strain sequencing project: providing services to taxonomists for standard genome sequencing and annotation.</title>
        <authorList>
            <consortium name="The Broad Institute Genomics Platform"/>
            <consortium name="The Broad Institute Genome Sequencing Center for Infectious Disease"/>
            <person name="Wu L."/>
            <person name="Ma J."/>
        </authorList>
    </citation>
    <scope>NUCLEOTIDE SEQUENCE [LARGE SCALE GENOMIC DNA]</scope>
    <source>
        <strain evidence="6">CCUG 62953</strain>
    </source>
</reference>
<comment type="caution">
    <text evidence="5">The sequence shown here is derived from an EMBL/GenBank/DDBJ whole genome shotgun (WGS) entry which is preliminary data.</text>
</comment>
<dbReference type="SUPFAM" id="SSF82282">
    <property type="entry name" value="Homocysteine S-methyltransferase"/>
    <property type="match status" value="1"/>
</dbReference>
<organism evidence="5 6">
    <name type="scientific">Litorisediminicola beolgyonensis</name>
    <dbReference type="NCBI Taxonomy" id="1173614"/>
    <lineage>
        <taxon>Bacteria</taxon>
        <taxon>Pseudomonadati</taxon>
        <taxon>Pseudomonadota</taxon>
        <taxon>Alphaproteobacteria</taxon>
        <taxon>Rhodobacterales</taxon>
        <taxon>Paracoccaceae</taxon>
        <taxon>Litorisediminicola</taxon>
    </lineage>
</organism>
<comment type="cofactor">
    <cofactor evidence="3">
        <name>Zn(2+)</name>
        <dbReference type="ChEBI" id="CHEBI:29105"/>
    </cofactor>
</comment>
<name>A0ABW3ZKQ4_9RHOB</name>
<keyword evidence="2 3" id="KW-0808">Transferase</keyword>
<dbReference type="InterPro" id="IPR036589">
    <property type="entry name" value="HCY_dom_sf"/>
</dbReference>
<feature type="binding site" evidence="3">
    <location>
        <position position="202"/>
    </location>
    <ligand>
        <name>Zn(2+)</name>
        <dbReference type="ChEBI" id="CHEBI:29105"/>
    </ligand>
</feature>
<evidence type="ECO:0000259" key="4">
    <source>
        <dbReference type="PROSITE" id="PS50970"/>
    </source>
</evidence>
<dbReference type="EMBL" id="JBHTMU010000030">
    <property type="protein sequence ID" value="MFD1343730.1"/>
    <property type="molecule type" value="Genomic_DNA"/>
</dbReference>
<dbReference type="PROSITE" id="PS50970">
    <property type="entry name" value="HCY"/>
    <property type="match status" value="1"/>
</dbReference>
<sequence>MARITLLDGGMGQELVRRSGDAPTGLWSTRVMMDHPGLVEAVHRDYFNAGATIATANTYAIFADRLDREGLGDQLADLRAMAMAEARAARDAHGSGRVAAAIGPLRGSYRPEAFPDHDTAVTEYRAALEALAPEADLVIFETVASLAHARAALDASEDCARPVWIAATVDDEDGTRLRSGEPVADLARALKGRHAEAALANCSAPEAMGPALGLLAESGVPFGAYANGFEQITKAFLGEVQTVDVLTSRRDMGPERYAAIAMSWVGQGATIIGGCCETGPDHIAAIAAALRAGGHEIV</sequence>
<evidence type="ECO:0000313" key="5">
    <source>
        <dbReference type="EMBL" id="MFD1343730.1"/>
    </source>
</evidence>
<evidence type="ECO:0000256" key="1">
    <source>
        <dbReference type="ARBA" id="ARBA00022603"/>
    </source>
</evidence>
<protein>
    <submittedName>
        <fullName evidence="5">Homocysteine S-methyltransferase family protein</fullName>
    </submittedName>
</protein>
<feature type="binding site" evidence="3">
    <location>
        <position position="276"/>
    </location>
    <ligand>
        <name>Zn(2+)</name>
        <dbReference type="ChEBI" id="CHEBI:29105"/>
    </ligand>
</feature>
<feature type="binding site" evidence="3">
    <location>
        <position position="275"/>
    </location>
    <ligand>
        <name>Zn(2+)</name>
        <dbReference type="ChEBI" id="CHEBI:29105"/>
    </ligand>
</feature>
<dbReference type="Pfam" id="PF02574">
    <property type="entry name" value="S-methyl_trans"/>
    <property type="match status" value="1"/>
</dbReference>
<proteinExistence type="predicted"/>
<dbReference type="RefSeq" id="WP_386804931.1">
    <property type="nucleotide sequence ID" value="NZ_JBHTMU010000030.1"/>
</dbReference>
<keyword evidence="3" id="KW-0479">Metal-binding</keyword>
<dbReference type="PANTHER" id="PTHR11103:SF18">
    <property type="entry name" value="SLR1189 PROTEIN"/>
    <property type="match status" value="1"/>
</dbReference>
<gene>
    <name evidence="5" type="ORF">ACFQ4E_14985</name>
</gene>
<dbReference type="InterPro" id="IPR003726">
    <property type="entry name" value="HCY_dom"/>
</dbReference>
<dbReference type="PIRSF" id="PIRSF037505">
    <property type="entry name" value="Betaine_HMT"/>
    <property type="match status" value="1"/>
</dbReference>
<dbReference type="InterPro" id="IPR017226">
    <property type="entry name" value="BHMT-like"/>
</dbReference>
<feature type="domain" description="Hcy-binding" evidence="4">
    <location>
        <begin position="1"/>
        <end position="290"/>
    </location>
</feature>
<evidence type="ECO:0000313" key="6">
    <source>
        <dbReference type="Proteomes" id="UP001597135"/>
    </source>
</evidence>
<evidence type="ECO:0000256" key="3">
    <source>
        <dbReference type="PROSITE-ProRule" id="PRU00333"/>
    </source>
</evidence>
<keyword evidence="6" id="KW-1185">Reference proteome</keyword>
<keyword evidence="3" id="KW-0862">Zinc</keyword>
<evidence type="ECO:0000256" key="2">
    <source>
        <dbReference type="ARBA" id="ARBA00022679"/>
    </source>
</evidence>